<evidence type="ECO:0000313" key="1">
    <source>
        <dbReference type="EMBL" id="KKK91768.1"/>
    </source>
</evidence>
<accession>A0A0F8ZDC0</accession>
<proteinExistence type="predicted"/>
<comment type="caution">
    <text evidence="1">The sequence shown here is derived from an EMBL/GenBank/DDBJ whole genome shotgun (WGS) entry which is preliminary data.</text>
</comment>
<reference evidence="1" key="1">
    <citation type="journal article" date="2015" name="Nature">
        <title>Complex archaea that bridge the gap between prokaryotes and eukaryotes.</title>
        <authorList>
            <person name="Spang A."/>
            <person name="Saw J.H."/>
            <person name="Jorgensen S.L."/>
            <person name="Zaremba-Niedzwiedzka K."/>
            <person name="Martijn J."/>
            <person name="Lind A.E."/>
            <person name="van Eijk R."/>
            <person name="Schleper C."/>
            <person name="Guy L."/>
            <person name="Ettema T.J."/>
        </authorList>
    </citation>
    <scope>NUCLEOTIDE SEQUENCE</scope>
</reference>
<feature type="non-terminal residue" evidence="1">
    <location>
        <position position="1"/>
    </location>
</feature>
<dbReference type="AlphaFoldDB" id="A0A0F8ZDC0"/>
<dbReference type="EMBL" id="LAZR01048507">
    <property type="protein sequence ID" value="KKK91768.1"/>
    <property type="molecule type" value="Genomic_DNA"/>
</dbReference>
<sequence>GNIETIKHKLTVLKNHCSNIGRNYRSDGDRIINVNATLEYTKRSIATNQ</sequence>
<name>A0A0F8ZDC0_9ZZZZ</name>
<protein>
    <submittedName>
        <fullName evidence="1">Uncharacterized protein</fullName>
    </submittedName>
</protein>
<organism evidence="1">
    <name type="scientific">marine sediment metagenome</name>
    <dbReference type="NCBI Taxonomy" id="412755"/>
    <lineage>
        <taxon>unclassified sequences</taxon>
        <taxon>metagenomes</taxon>
        <taxon>ecological metagenomes</taxon>
    </lineage>
</organism>
<gene>
    <name evidence="1" type="ORF">LCGC14_2709650</name>
</gene>